<feature type="domain" description="Nitroreductase" evidence="3">
    <location>
        <begin position="7"/>
        <end position="177"/>
    </location>
</feature>
<dbReference type="RefSeq" id="WP_284380261.1">
    <property type="nucleotide sequence ID" value="NZ_BSNM01000009.1"/>
</dbReference>
<dbReference type="GO" id="GO:0016491">
    <property type="term" value="F:oxidoreductase activity"/>
    <property type="evidence" value="ECO:0007669"/>
    <property type="project" value="UniProtKB-KW"/>
</dbReference>
<protein>
    <submittedName>
        <fullName evidence="4">Reductase DrgA</fullName>
    </submittedName>
</protein>
<dbReference type="Proteomes" id="UP001161389">
    <property type="component" value="Unassembled WGS sequence"/>
</dbReference>
<keyword evidence="2" id="KW-0560">Oxidoreductase</keyword>
<proteinExistence type="inferred from homology"/>
<evidence type="ECO:0000259" key="3">
    <source>
        <dbReference type="Pfam" id="PF00881"/>
    </source>
</evidence>
<dbReference type="SUPFAM" id="SSF55469">
    <property type="entry name" value="FMN-dependent nitroreductase-like"/>
    <property type="match status" value="1"/>
</dbReference>
<organism evidence="4 5">
    <name type="scientific">Litoribrevibacter albus</name>
    <dbReference type="NCBI Taxonomy" id="1473156"/>
    <lineage>
        <taxon>Bacteria</taxon>
        <taxon>Pseudomonadati</taxon>
        <taxon>Pseudomonadota</taxon>
        <taxon>Gammaproteobacteria</taxon>
        <taxon>Oceanospirillales</taxon>
        <taxon>Oceanospirillaceae</taxon>
        <taxon>Litoribrevibacter</taxon>
    </lineage>
</organism>
<dbReference type="CDD" id="cd02137">
    <property type="entry name" value="MhqN-like"/>
    <property type="match status" value="1"/>
</dbReference>
<dbReference type="PANTHER" id="PTHR43673">
    <property type="entry name" value="NAD(P)H NITROREDUCTASE YDGI-RELATED"/>
    <property type="match status" value="1"/>
</dbReference>
<dbReference type="EMBL" id="BSNM01000009">
    <property type="protein sequence ID" value="GLQ30851.1"/>
    <property type="molecule type" value="Genomic_DNA"/>
</dbReference>
<dbReference type="Pfam" id="PF00881">
    <property type="entry name" value="Nitroreductase"/>
    <property type="match status" value="1"/>
</dbReference>
<evidence type="ECO:0000313" key="5">
    <source>
        <dbReference type="Proteomes" id="UP001161389"/>
    </source>
</evidence>
<reference evidence="4" key="1">
    <citation type="journal article" date="2014" name="Int. J. Syst. Evol. Microbiol.">
        <title>Complete genome sequence of Corynebacterium casei LMG S-19264T (=DSM 44701T), isolated from a smear-ripened cheese.</title>
        <authorList>
            <consortium name="US DOE Joint Genome Institute (JGI-PGF)"/>
            <person name="Walter F."/>
            <person name="Albersmeier A."/>
            <person name="Kalinowski J."/>
            <person name="Ruckert C."/>
        </authorList>
    </citation>
    <scope>NUCLEOTIDE SEQUENCE</scope>
    <source>
        <strain evidence="4">NBRC 110071</strain>
    </source>
</reference>
<dbReference type="Gene3D" id="3.40.109.10">
    <property type="entry name" value="NADH Oxidase"/>
    <property type="match status" value="1"/>
</dbReference>
<reference evidence="4" key="2">
    <citation type="submission" date="2023-01" db="EMBL/GenBank/DDBJ databases">
        <title>Draft genome sequence of Litoribrevibacter albus strain NBRC 110071.</title>
        <authorList>
            <person name="Sun Q."/>
            <person name="Mori K."/>
        </authorList>
    </citation>
    <scope>NUCLEOTIDE SEQUENCE</scope>
    <source>
        <strain evidence="4">NBRC 110071</strain>
    </source>
</reference>
<evidence type="ECO:0000256" key="2">
    <source>
        <dbReference type="ARBA" id="ARBA00023002"/>
    </source>
</evidence>
<comment type="similarity">
    <text evidence="1">Belongs to the nitroreductase family.</text>
</comment>
<sequence length="201" mass="22892">MELFDAIEQRRAIKEFDTEAVMSDAEFKKLMEAVILTPTSYNIQHWRFVRITDRETRLKIQDAAWGQRPVGDASEVIIICADVDAWKDRPERYWADASKEAQDMLLPMMKNFYEGKPQLQRDEVFRSVGMVAQTMMLAAKGMGYDTNPMIGFDADALADIIRLPENHVIGLMVAIGKATAPANPRGGQLPLEELLFENRFH</sequence>
<dbReference type="PANTHER" id="PTHR43673:SF12">
    <property type="entry name" value="PROTEIN DRGA"/>
    <property type="match status" value="1"/>
</dbReference>
<evidence type="ECO:0000313" key="4">
    <source>
        <dbReference type="EMBL" id="GLQ30851.1"/>
    </source>
</evidence>
<dbReference type="InterPro" id="IPR000415">
    <property type="entry name" value="Nitroreductase-like"/>
</dbReference>
<name>A0AA37W7U6_9GAMM</name>
<dbReference type="InterPro" id="IPR029479">
    <property type="entry name" value="Nitroreductase"/>
</dbReference>
<accession>A0AA37W7U6</accession>
<comment type="caution">
    <text evidence="4">The sequence shown here is derived from an EMBL/GenBank/DDBJ whole genome shotgun (WGS) entry which is preliminary data.</text>
</comment>
<evidence type="ECO:0000256" key="1">
    <source>
        <dbReference type="ARBA" id="ARBA00007118"/>
    </source>
</evidence>
<keyword evidence="5" id="KW-1185">Reference proteome</keyword>
<dbReference type="AlphaFoldDB" id="A0AA37W7U6"/>
<gene>
    <name evidence="4" type="primary">drga</name>
    <name evidence="4" type="ORF">GCM10007876_13300</name>
</gene>